<evidence type="ECO:0000256" key="2">
    <source>
        <dbReference type="ARBA" id="ARBA00023015"/>
    </source>
</evidence>
<dbReference type="Gene3D" id="1.10.10.10">
    <property type="entry name" value="Winged helix-like DNA-binding domain superfamily/Winged helix DNA-binding domain"/>
    <property type="match status" value="1"/>
</dbReference>
<dbReference type="STRING" id="1301098.PKB_3087"/>
<reference evidence="6 7" key="1">
    <citation type="submission" date="2013-03" db="EMBL/GenBank/DDBJ databases">
        <authorList>
            <person name="Linke B."/>
        </authorList>
    </citation>
    <scope>NUCLEOTIDE SEQUENCE [LARGE SCALE GENOMIC DNA]</scope>
    <source>
        <strain evidence="6 7">B13</strain>
    </source>
</reference>
<evidence type="ECO:0000313" key="6">
    <source>
        <dbReference type="EMBL" id="CDF84434.1"/>
    </source>
</evidence>
<dbReference type="Proteomes" id="UP000025241">
    <property type="component" value="Chromosome I"/>
</dbReference>
<keyword evidence="3" id="KW-0238">DNA-binding</keyword>
<keyword evidence="2" id="KW-0805">Transcription regulation</keyword>
<dbReference type="PROSITE" id="PS50931">
    <property type="entry name" value="HTH_LYSR"/>
    <property type="match status" value="1"/>
</dbReference>
<dbReference type="EMBL" id="HG322950">
    <property type="protein sequence ID" value="CDF84434.1"/>
    <property type="molecule type" value="Genomic_DNA"/>
</dbReference>
<evidence type="ECO:0000259" key="5">
    <source>
        <dbReference type="PROSITE" id="PS50931"/>
    </source>
</evidence>
<keyword evidence="7" id="KW-1185">Reference proteome</keyword>
<evidence type="ECO:0000256" key="3">
    <source>
        <dbReference type="ARBA" id="ARBA00023125"/>
    </source>
</evidence>
<organism evidence="6 7">
    <name type="scientific">Pseudomonas knackmussii (strain DSM 6978 / CCUG 54928 / LMG 23759 / B13)</name>
    <dbReference type="NCBI Taxonomy" id="1301098"/>
    <lineage>
        <taxon>Bacteria</taxon>
        <taxon>Pseudomonadati</taxon>
        <taxon>Pseudomonadota</taxon>
        <taxon>Gammaproteobacteria</taxon>
        <taxon>Pseudomonadales</taxon>
        <taxon>Pseudomonadaceae</taxon>
        <taxon>Pseudomonas</taxon>
    </lineage>
</organism>
<dbReference type="PATRIC" id="fig|1301098.3.peg.3113"/>
<dbReference type="RefSeq" id="WP_043252987.1">
    <property type="nucleotide sequence ID" value="NZ_HG322950.1"/>
</dbReference>
<feature type="domain" description="HTH lysR-type" evidence="5">
    <location>
        <begin position="1"/>
        <end position="58"/>
    </location>
</feature>
<dbReference type="KEGG" id="pkc:PKB_3087"/>
<dbReference type="SUPFAM" id="SSF53850">
    <property type="entry name" value="Periplasmic binding protein-like II"/>
    <property type="match status" value="1"/>
</dbReference>
<dbReference type="Pfam" id="PF00126">
    <property type="entry name" value="HTH_1"/>
    <property type="match status" value="1"/>
</dbReference>
<evidence type="ECO:0000256" key="1">
    <source>
        <dbReference type="ARBA" id="ARBA00009437"/>
    </source>
</evidence>
<dbReference type="AlphaFoldDB" id="A0A024HIH2"/>
<dbReference type="InterPro" id="IPR000847">
    <property type="entry name" value="LysR_HTH_N"/>
</dbReference>
<dbReference type="InterPro" id="IPR036388">
    <property type="entry name" value="WH-like_DNA-bd_sf"/>
</dbReference>
<keyword evidence="4" id="KW-0804">Transcription</keyword>
<sequence length="297" mass="33068">MKLHQLRALLAISENGSIQEASRLLGISQPALSKSIKELETELGVSLLVRSNRGITITGYGERLVRSARLAVEEVQRAQVEIDTLKGNIGGRVAIGVSPVTPSRQFADCVQAYRKRHPEVQLQIVELRPAKLLEGVREGQLDMALTSQPMPQELDGLHWQQLYTHVTTLAVRKGHPLSGARSLHQLLDQEWLLSDPLELTQARELFRAHQVEPPQRIIECDSVVLYVELAGSTDAVSFWSRRMFNLPVVSDALVPLEIAESTPRSGISLVSRPTELLTREARSLFDDLVEAFREAPL</sequence>
<dbReference type="OrthoDB" id="7010314at2"/>
<name>A0A024HIH2_PSEKB</name>
<dbReference type="Pfam" id="PF03466">
    <property type="entry name" value="LysR_substrate"/>
    <property type="match status" value="1"/>
</dbReference>
<dbReference type="Gene3D" id="3.40.190.10">
    <property type="entry name" value="Periplasmic binding protein-like II"/>
    <property type="match status" value="2"/>
</dbReference>
<proteinExistence type="inferred from homology"/>
<dbReference type="HOGENOM" id="CLU_039613_6_0_6"/>
<gene>
    <name evidence="6" type="ORF">PKB_3087</name>
</gene>
<dbReference type="InterPro" id="IPR005119">
    <property type="entry name" value="LysR_subst-bd"/>
</dbReference>
<accession>A0A024HIH2</accession>
<dbReference type="InterPro" id="IPR036390">
    <property type="entry name" value="WH_DNA-bd_sf"/>
</dbReference>
<comment type="similarity">
    <text evidence="1">Belongs to the LysR transcriptional regulatory family.</text>
</comment>
<reference evidence="6 7" key="2">
    <citation type="submission" date="2014-05" db="EMBL/GenBank/DDBJ databases">
        <title>Genome sequence of the 3-chlorobenzoate degrading bacterium Pseudomonas knackmussii B13 shows multiple evidence for horizontal gene transfer.</title>
        <authorList>
            <person name="Miyazaki R."/>
            <person name="Bertelli C."/>
            <person name="Falquet L."/>
            <person name="Robinson-Rechavi M."/>
            <person name="Gharib W."/>
            <person name="Roy S."/>
            <person name="Van der Meer J.R."/>
        </authorList>
    </citation>
    <scope>NUCLEOTIDE SEQUENCE [LARGE SCALE GENOMIC DNA]</scope>
    <source>
        <strain evidence="6 7">B13</strain>
    </source>
</reference>
<dbReference type="SUPFAM" id="SSF46785">
    <property type="entry name" value="Winged helix' DNA-binding domain"/>
    <property type="match status" value="1"/>
</dbReference>
<dbReference type="eggNOG" id="COG0583">
    <property type="taxonomic scope" value="Bacteria"/>
</dbReference>
<protein>
    <submittedName>
        <fullName evidence="6">LysR family transcriptional regulator</fullName>
    </submittedName>
</protein>
<dbReference type="CDD" id="cd05466">
    <property type="entry name" value="PBP2_LTTR_substrate"/>
    <property type="match status" value="1"/>
</dbReference>
<dbReference type="GO" id="GO:0005829">
    <property type="term" value="C:cytosol"/>
    <property type="evidence" value="ECO:0007669"/>
    <property type="project" value="TreeGrafter"/>
</dbReference>
<dbReference type="GO" id="GO:0003677">
    <property type="term" value="F:DNA binding"/>
    <property type="evidence" value="ECO:0007669"/>
    <property type="project" value="UniProtKB-KW"/>
</dbReference>
<dbReference type="InterPro" id="IPR050950">
    <property type="entry name" value="HTH-type_LysR_regulators"/>
</dbReference>
<dbReference type="PANTHER" id="PTHR30419">
    <property type="entry name" value="HTH-TYPE TRANSCRIPTIONAL REGULATOR YBHD"/>
    <property type="match status" value="1"/>
</dbReference>
<dbReference type="FunFam" id="1.10.10.10:FF:000001">
    <property type="entry name" value="LysR family transcriptional regulator"/>
    <property type="match status" value="1"/>
</dbReference>
<dbReference type="PANTHER" id="PTHR30419:SF30">
    <property type="entry name" value="LYSR FAMILY TRANSCRIPTIONAL REGULATOR"/>
    <property type="match status" value="1"/>
</dbReference>
<dbReference type="GO" id="GO:0003700">
    <property type="term" value="F:DNA-binding transcription factor activity"/>
    <property type="evidence" value="ECO:0007669"/>
    <property type="project" value="InterPro"/>
</dbReference>
<evidence type="ECO:0000313" key="7">
    <source>
        <dbReference type="Proteomes" id="UP000025241"/>
    </source>
</evidence>
<dbReference type="PRINTS" id="PR00039">
    <property type="entry name" value="HTHLYSR"/>
</dbReference>
<evidence type="ECO:0000256" key="4">
    <source>
        <dbReference type="ARBA" id="ARBA00023163"/>
    </source>
</evidence>